<reference evidence="11" key="2">
    <citation type="submission" date="2020-11" db="EMBL/GenBank/DDBJ databases">
        <authorList>
            <person name="Cecchin M."/>
            <person name="Marcolungo L."/>
            <person name="Rossato M."/>
            <person name="Girolomoni L."/>
            <person name="Cosentino E."/>
            <person name="Cuine S."/>
            <person name="Li-Beisson Y."/>
            <person name="Delledonne M."/>
            <person name="Ballottari M."/>
        </authorList>
    </citation>
    <scope>NUCLEOTIDE SEQUENCE</scope>
    <source>
        <strain evidence="11">211/11P</strain>
        <tissue evidence="11">Whole cell</tissue>
    </source>
</reference>
<evidence type="ECO:0000259" key="10">
    <source>
        <dbReference type="SMART" id="SM00382"/>
    </source>
</evidence>
<evidence type="ECO:0000256" key="5">
    <source>
        <dbReference type="ARBA" id="ARBA00023054"/>
    </source>
</evidence>
<feature type="transmembrane region" description="Helical" evidence="9">
    <location>
        <begin position="12"/>
        <end position="33"/>
    </location>
</feature>
<evidence type="ECO:0000256" key="2">
    <source>
        <dbReference type="ARBA" id="ARBA00022741"/>
    </source>
</evidence>
<dbReference type="InterPro" id="IPR027417">
    <property type="entry name" value="P-loop_NTPase"/>
</dbReference>
<dbReference type="InterPro" id="IPR003959">
    <property type="entry name" value="ATPase_AAA_core"/>
</dbReference>
<feature type="region of interest" description="Disordered" evidence="8">
    <location>
        <begin position="285"/>
        <end position="316"/>
    </location>
</feature>
<evidence type="ECO:0000256" key="4">
    <source>
        <dbReference type="ARBA" id="ARBA00022840"/>
    </source>
</evidence>
<evidence type="ECO:0000256" key="1">
    <source>
        <dbReference type="ARBA" id="ARBA00004572"/>
    </source>
</evidence>
<comment type="subcellular location">
    <subcellularLocation>
        <location evidence="1">Mitochondrion outer membrane</location>
        <topology evidence="1">Single-pass membrane protein</topology>
    </subcellularLocation>
</comment>
<dbReference type="OrthoDB" id="10254455at2759"/>
<evidence type="ECO:0000313" key="11">
    <source>
        <dbReference type="EMBL" id="KAI3433373.1"/>
    </source>
</evidence>
<keyword evidence="4 7" id="KW-0067">ATP-binding</keyword>
<dbReference type="PROSITE" id="PS00674">
    <property type="entry name" value="AAA"/>
    <property type="match status" value="1"/>
</dbReference>
<gene>
    <name evidence="11" type="ORF">D9Q98_003190</name>
</gene>
<protein>
    <recommendedName>
        <fullName evidence="10">AAA+ ATPase domain-containing protein</fullName>
    </recommendedName>
</protein>
<evidence type="ECO:0000256" key="8">
    <source>
        <dbReference type="SAM" id="MobiDB-lite"/>
    </source>
</evidence>
<dbReference type="Proteomes" id="UP001055712">
    <property type="component" value="Unassembled WGS sequence"/>
</dbReference>
<dbReference type="GO" id="GO:0005524">
    <property type="term" value="F:ATP binding"/>
    <property type="evidence" value="ECO:0007669"/>
    <property type="project" value="UniProtKB-KW"/>
</dbReference>
<dbReference type="Pfam" id="PF17862">
    <property type="entry name" value="AAA_lid_3"/>
    <property type="match status" value="1"/>
</dbReference>
<comment type="caution">
    <text evidence="11">The sequence shown here is derived from an EMBL/GenBank/DDBJ whole genome shotgun (WGS) entry which is preliminary data.</text>
</comment>
<keyword evidence="9" id="KW-0812">Transmembrane</keyword>
<dbReference type="FunFam" id="3.40.50.300:FF:001025">
    <property type="entry name" value="ATPase family, AAA domain-containing 2B"/>
    <property type="match status" value="1"/>
</dbReference>
<feature type="compositionally biased region" description="Low complexity" evidence="8">
    <location>
        <begin position="285"/>
        <end position="314"/>
    </location>
</feature>
<evidence type="ECO:0000313" key="12">
    <source>
        <dbReference type="Proteomes" id="UP001055712"/>
    </source>
</evidence>
<dbReference type="InterPro" id="IPR051701">
    <property type="entry name" value="Mito_OM_Translocase_MSP1"/>
</dbReference>
<dbReference type="SUPFAM" id="SSF52540">
    <property type="entry name" value="P-loop containing nucleoside triphosphate hydrolases"/>
    <property type="match status" value="1"/>
</dbReference>
<dbReference type="Gene3D" id="3.40.50.300">
    <property type="entry name" value="P-loop containing nucleotide triphosphate hydrolases"/>
    <property type="match status" value="1"/>
</dbReference>
<feature type="domain" description="AAA+ ATPase" evidence="10">
    <location>
        <begin position="119"/>
        <end position="255"/>
    </location>
</feature>
<dbReference type="EMBL" id="SIDB01000004">
    <property type="protein sequence ID" value="KAI3433373.1"/>
    <property type="molecule type" value="Genomic_DNA"/>
</dbReference>
<dbReference type="Gene3D" id="1.10.8.60">
    <property type="match status" value="2"/>
</dbReference>
<name>A0A9D4TSN4_CHLVU</name>
<sequence>MGREAATHKQTIIEVSYLGLSMLGSWLILRWALKQMDPNHNARALAKLRKKELAKRLGRPINLDGQYEDVVAQAVINPAAIEVSLEDVGGLDHIIEDITRNVITPMVHPELFRSNLLRQTRGVLLYGPPGTGKTMLAKALARECNACFILLKSSTILSKWYGDSNKLVAAVWSLANKLQPCILFIDEVDSLLGQRGHQEHEATTAIKTEFMQLWEGFETSGRSNILVLGATNKKERLDEAVLRRFSLQYEVKLPSAMQREAIMRLTLQRHAREIGYEHIDSQLLSSSTSSSGANDSGDGTSGFADASSSSTGDGAAAGGSGGAALTWLAEHTAGFSGSDLVQLCSQAAAVPIQELIDDGAHHELRALCRNDFEKVLEQFTPPSRAAQTSWRRPGGGGGIGDAGEDDAAASARLMAAALRQLLDVA</sequence>
<dbReference type="PANTHER" id="PTHR45644:SF3">
    <property type="entry name" value="FI08533P-RELATED"/>
    <property type="match status" value="1"/>
</dbReference>
<dbReference type="InterPro" id="IPR003960">
    <property type="entry name" value="ATPase_AAA_CS"/>
</dbReference>
<reference evidence="11" key="1">
    <citation type="journal article" date="2019" name="Plant J.">
        <title>Chlorella vulgaris genome assembly and annotation reveals the molecular basis for metabolic acclimation to high light conditions.</title>
        <authorList>
            <person name="Cecchin M."/>
            <person name="Marcolungo L."/>
            <person name="Rossato M."/>
            <person name="Girolomoni L."/>
            <person name="Cosentino E."/>
            <person name="Cuine S."/>
            <person name="Li-Beisson Y."/>
            <person name="Delledonne M."/>
            <person name="Ballottari M."/>
        </authorList>
    </citation>
    <scope>NUCLEOTIDE SEQUENCE</scope>
    <source>
        <strain evidence="11">211/11P</strain>
    </source>
</reference>
<keyword evidence="12" id="KW-1185">Reference proteome</keyword>
<keyword evidence="5" id="KW-0175">Coiled coil</keyword>
<dbReference type="InterPro" id="IPR041569">
    <property type="entry name" value="AAA_lid_3"/>
</dbReference>
<dbReference type="InterPro" id="IPR003593">
    <property type="entry name" value="AAA+_ATPase"/>
</dbReference>
<organism evidence="11 12">
    <name type="scientific">Chlorella vulgaris</name>
    <name type="common">Green alga</name>
    <dbReference type="NCBI Taxonomy" id="3077"/>
    <lineage>
        <taxon>Eukaryota</taxon>
        <taxon>Viridiplantae</taxon>
        <taxon>Chlorophyta</taxon>
        <taxon>core chlorophytes</taxon>
        <taxon>Trebouxiophyceae</taxon>
        <taxon>Chlorellales</taxon>
        <taxon>Chlorellaceae</taxon>
        <taxon>Chlorella clade</taxon>
        <taxon>Chlorella</taxon>
    </lineage>
</organism>
<dbReference type="SMART" id="SM00382">
    <property type="entry name" value="AAA"/>
    <property type="match status" value="1"/>
</dbReference>
<keyword evidence="6" id="KW-0496">Mitochondrion</keyword>
<feature type="region of interest" description="Disordered" evidence="8">
    <location>
        <begin position="383"/>
        <end position="403"/>
    </location>
</feature>
<dbReference type="PANTHER" id="PTHR45644">
    <property type="entry name" value="AAA ATPASE, PUTATIVE (AFU_ORTHOLOGUE AFUA_2G12920)-RELATED-RELATED"/>
    <property type="match status" value="1"/>
</dbReference>
<evidence type="ECO:0000256" key="3">
    <source>
        <dbReference type="ARBA" id="ARBA00022787"/>
    </source>
</evidence>
<keyword evidence="9" id="KW-0472">Membrane</keyword>
<evidence type="ECO:0000256" key="9">
    <source>
        <dbReference type="SAM" id="Phobius"/>
    </source>
</evidence>
<dbReference type="AlphaFoldDB" id="A0A9D4TSN4"/>
<keyword evidence="2 7" id="KW-0547">Nucleotide-binding</keyword>
<comment type="similarity">
    <text evidence="7">Belongs to the AAA ATPase family.</text>
</comment>
<evidence type="ECO:0000256" key="6">
    <source>
        <dbReference type="ARBA" id="ARBA00023128"/>
    </source>
</evidence>
<proteinExistence type="inferred from homology"/>
<dbReference type="Pfam" id="PF00004">
    <property type="entry name" value="AAA"/>
    <property type="match status" value="1"/>
</dbReference>
<evidence type="ECO:0000256" key="7">
    <source>
        <dbReference type="RuleBase" id="RU003651"/>
    </source>
</evidence>
<keyword evidence="9" id="KW-1133">Transmembrane helix</keyword>
<dbReference type="GO" id="GO:0005741">
    <property type="term" value="C:mitochondrial outer membrane"/>
    <property type="evidence" value="ECO:0007669"/>
    <property type="project" value="UniProtKB-SubCell"/>
</dbReference>
<accession>A0A9D4TSN4</accession>
<dbReference type="GO" id="GO:0016887">
    <property type="term" value="F:ATP hydrolysis activity"/>
    <property type="evidence" value="ECO:0007669"/>
    <property type="project" value="InterPro"/>
</dbReference>
<keyword evidence="3" id="KW-1000">Mitochondrion outer membrane</keyword>